<evidence type="ECO:0000256" key="2">
    <source>
        <dbReference type="ARBA" id="ARBA00004236"/>
    </source>
</evidence>
<evidence type="ECO:0000256" key="10">
    <source>
        <dbReference type="ARBA" id="ARBA00023012"/>
    </source>
</evidence>
<dbReference type="SMART" id="SM00387">
    <property type="entry name" value="HATPase_c"/>
    <property type="match status" value="1"/>
</dbReference>
<keyword evidence="5" id="KW-0597">Phosphoprotein</keyword>
<evidence type="ECO:0000256" key="9">
    <source>
        <dbReference type="ARBA" id="ARBA00022840"/>
    </source>
</evidence>
<dbReference type="SMART" id="SM00388">
    <property type="entry name" value="HisKA"/>
    <property type="match status" value="1"/>
</dbReference>
<dbReference type="GO" id="GO:0000155">
    <property type="term" value="F:phosphorelay sensor kinase activity"/>
    <property type="evidence" value="ECO:0007669"/>
    <property type="project" value="InterPro"/>
</dbReference>
<evidence type="ECO:0000256" key="11">
    <source>
        <dbReference type="ARBA" id="ARBA00023136"/>
    </source>
</evidence>
<dbReference type="InterPro" id="IPR050736">
    <property type="entry name" value="Sensor_HK_Regulatory"/>
</dbReference>
<dbReference type="InterPro" id="IPR036097">
    <property type="entry name" value="HisK_dim/P_sf"/>
</dbReference>
<keyword evidence="8 15" id="KW-0418">Kinase</keyword>
<dbReference type="InterPro" id="IPR003661">
    <property type="entry name" value="HisK_dim/P_dom"/>
</dbReference>
<dbReference type="Gene3D" id="1.10.287.130">
    <property type="match status" value="1"/>
</dbReference>
<keyword evidence="4" id="KW-1003">Cell membrane</keyword>
<dbReference type="EMBL" id="LCBL01000002">
    <property type="protein sequence ID" value="KKS09304.1"/>
    <property type="molecule type" value="Genomic_DNA"/>
</dbReference>
<dbReference type="InterPro" id="IPR003594">
    <property type="entry name" value="HATPase_dom"/>
</dbReference>
<dbReference type="CDD" id="cd00130">
    <property type="entry name" value="PAS"/>
    <property type="match status" value="1"/>
</dbReference>
<accession>A0A0G0W8I7</accession>
<dbReference type="SUPFAM" id="SSF55874">
    <property type="entry name" value="ATPase domain of HSP90 chaperone/DNA topoisomerase II/histidine kinase"/>
    <property type="match status" value="1"/>
</dbReference>
<dbReference type="SUPFAM" id="SSF47384">
    <property type="entry name" value="Homodimeric domain of signal transducing histidine kinase"/>
    <property type="match status" value="1"/>
</dbReference>
<feature type="transmembrane region" description="Helical" evidence="13">
    <location>
        <begin position="145"/>
        <end position="167"/>
    </location>
</feature>
<dbReference type="InterPro" id="IPR013656">
    <property type="entry name" value="PAS_4"/>
</dbReference>
<evidence type="ECO:0000313" key="15">
    <source>
        <dbReference type="EMBL" id="KKS09304.1"/>
    </source>
</evidence>
<proteinExistence type="predicted"/>
<dbReference type="PANTHER" id="PTHR43711:SF26">
    <property type="entry name" value="SENSOR HISTIDINE KINASE RCSC"/>
    <property type="match status" value="1"/>
</dbReference>
<dbReference type="InterPro" id="IPR004358">
    <property type="entry name" value="Sig_transdc_His_kin-like_C"/>
</dbReference>
<evidence type="ECO:0000256" key="8">
    <source>
        <dbReference type="ARBA" id="ARBA00022777"/>
    </source>
</evidence>
<dbReference type="InterPro" id="IPR035965">
    <property type="entry name" value="PAS-like_dom_sf"/>
</dbReference>
<feature type="transmembrane region" description="Helical" evidence="13">
    <location>
        <begin position="120"/>
        <end position="139"/>
    </location>
</feature>
<feature type="domain" description="Histidine kinase" evidence="14">
    <location>
        <begin position="316"/>
        <end position="537"/>
    </location>
</feature>
<keyword evidence="9" id="KW-0067">ATP-binding</keyword>
<dbReference type="Pfam" id="PF02518">
    <property type="entry name" value="HATPase_c"/>
    <property type="match status" value="1"/>
</dbReference>
<dbReference type="Gene3D" id="3.30.565.10">
    <property type="entry name" value="Histidine kinase-like ATPase, C-terminal domain"/>
    <property type="match status" value="1"/>
</dbReference>
<protein>
    <recommendedName>
        <fullName evidence="3">histidine kinase</fullName>
        <ecNumber evidence="3">2.7.13.3</ecNumber>
    </recommendedName>
</protein>
<dbReference type="FunFam" id="3.30.565.10:FF:000023">
    <property type="entry name" value="PAS domain-containing sensor histidine kinase"/>
    <property type="match status" value="1"/>
</dbReference>
<comment type="catalytic activity">
    <reaction evidence="1">
        <text>ATP + protein L-histidine = ADP + protein N-phospho-L-histidine.</text>
        <dbReference type="EC" id="2.7.13.3"/>
    </reaction>
</comment>
<comment type="subcellular location">
    <subcellularLocation>
        <location evidence="2">Cell membrane</location>
    </subcellularLocation>
</comment>
<keyword evidence="7" id="KW-0547">Nucleotide-binding</keyword>
<gene>
    <name evidence="15" type="ORF">UU65_C0002G0082</name>
</gene>
<dbReference type="CDD" id="cd00082">
    <property type="entry name" value="HisKA"/>
    <property type="match status" value="1"/>
</dbReference>
<dbReference type="PROSITE" id="PS50109">
    <property type="entry name" value="HIS_KIN"/>
    <property type="match status" value="1"/>
</dbReference>
<dbReference type="Pfam" id="PF08448">
    <property type="entry name" value="PAS_4"/>
    <property type="match status" value="1"/>
</dbReference>
<feature type="transmembrane region" description="Helical" evidence="13">
    <location>
        <begin position="44"/>
        <end position="64"/>
    </location>
</feature>
<comment type="caution">
    <text evidence="15">The sequence shown here is derived from an EMBL/GenBank/DDBJ whole genome shotgun (WGS) entry which is preliminary data.</text>
</comment>
<dbReference type="InterPro" id="IPR036890">
    <property type="entry name" value="HATPase_C_sf"/>
</dbReference>
<dbReference type="InterPro" id="IPR005467">
    <property type="entry name" value="His_kinase_dom"/>
</dbReference>
<evidence type="ECO:0000256" key="6">
    <source>
        <dbReference type="ARBA" id="ARBA00022679"/>
    </source>
</evidence>
<dbReference type="EC" id="2.7.13.3" evidence="3"/>
<evidence type="ECO:0000256" key="1">
    <source>
        <dbReference type="ARBA" id="ARBA00000085"/>
    </source>
</evidence>
<keyword evidence="6" id="KW-0808">Transferase</keyword>
<keyword evidence="12" id="KW-0175">Coiled coil</keyword>
<dbReference type="GO" id="GO:0005886">
    <property type="term" value="C:plasma membrane"/>
    <property type="evidence" value="ECO:0007669"/>
    <property type="project" value="UniProtKB-SubCell"/>
</dbReference>
<dbReference type="InterPro" id="IPR000014">
    <property type="entry name" value="PAS"/>
</dbReference>
<dbReference type="PRINTS" id="PR00344">
    <property type="entry name" value="BCTRLSENSOR"/>
</dbReference>
<keyword evidence="13" id="KW-1133">Transmembrane helix</keyword>
<keyword evidence="11 13" id="KW-0472">Membrane</keyword>
<evidence type="ECO:0000259" key="14">
    <source>
        <dbReference type="PROSITE" id="PS50109"/>
    </source>
</evidence>
<dbReference type="NCBIfam" id="TIGR00229">
    <property type="entry name" value="sensory_box"/>
    <property type="match status" value="1"/>
</dbReference>
<feature type="transmembrane region" description="Helical" evidence="13">
    <location>
        <begin position="21"/>
        <end position="38"/>
    </location>
</feature>
<dbReference type="SUPFAM" id="SSF55785">
    <property type="entry name" value="PYP-like sensor domain (PAS domain)"/>
    <property type="match status" value="1"/>
</dbReference>
<evidence type="ECO:0000313" key="16">
    <source>
        <dbReference type="Proteomes" id="UP000033869"/>
    </source>
</evidence>
<keyword evidence="13" id="KW-0812">Transmembrane</keyword>
<evidence type="ECO:0000256" key="5">
    <source>
        <dbReference type="ARBA" id="ARBA00022553"/>
    </source>
</evidence>
<reference evidence="15 16" key="1">
    <citation type="journal article" date="2015" name="Nature">
        <title>rRNA introns, odd ribosomes, and small enigmatic genomes across a large radiation of phyla.</title>
        <authorList>
            <person name="Brown C.T."/>
            <person name="Hug L.A."/>
            <person name="Thomas B.C."/>
            <person name="Sharon I."/>
            <person name="Castelle C.J."/>
            <person name="Singh A."/>
            <person name="Wilkins M.J."/>
            <person name="Williams K.H."/>
            <person name="Banfield J.F."/>
        </authorList>
    </citation>
    <scope>NUCLEOTIDE SEQUENCE [LARGE SCALE GENOMIC DNA]</scope>
</reference>
<evidence type="ECO:0000256" key="7">
    <source>
        <dbReference type="ARBA" id="ARBA00022741"/>
    </source>
</evidence>
<dbReference type="GO" id="GO:0005524">
    <property type="term" value="F:ATP binding"/>
    <property type="evidence" value="ECO:0007669"/>
    <property type="project" value="UniProtKB-KW"/>
</dbReference>
<organism evidence="15 16">
    <name type="scientific">candidate division CPR2 bacterium GW2011_GWC1_41_48</name>
    <dbReference type="NCBI Taxonomy" id="1618344"/>
    <lineage>
        <taxon>Bacteria</taxon>
        <taxon>Bacteria division CPR2</taxon>
    </lineage>
</organism>
<evidence type="ECO:0000256" key="3">
    <source>
        <dbReference type="ARBA" id="ARBA00012438"/>
    </source>
</evidence>
<sequence>MKESNTKDIFLEFDRAQKLSGLVTGASLLITIIGVYLIPAEEVLRTQILIVIALVAMFSGIYYNSPKLYLNPKFRFLPDIAFLTAGAFSVLSSGHYGPFFLIFLFLIITIDAYIFSLKEYVVVVIASLILINVGSIFIWKTNPGLAFIILIQSFSLIGLAIVSRLFAGYSLKVREQKEALEKLNKQILRDKRESLDLLDSIGDGILSINGDGKIYLHNKSSVDLLGIKNLEGKNLNEVFNLYSRDKLPVDILKGITDSSPLIRTDLYYKKGRQWLRFYVHLNPLFADGALIGLIILFRDITKEKQMDEQNTEFVAVASHEMRTPLAQIEGFLFLAMKQLEEVRDISPETKNNIEMAHNSAINLINLTNDILTVFKLDSNKMEVVLKQVKLSDIIGGVISNYEKDVAKKNLKIHYKNQCKNESKIITDESKLTQILSNLVQNAIKFTERGSVEIVLKEDNKSFIIKVSDTGYGIDHSALKHVFERFYRPENWETRKTQGTGLGLYIVKNLVERLSGEIAVESARDIGSTFTLTLPKEYKNSDDLKKASEEELKNFIGTF</sequence>
<feature type="coiled-coil region" evidence="12">
    <location>
        <begin position="166"/>
        <end position="193"/>
    </location>
</feature>
<evidence type="ECO:0000256" key="12">
    <source>
        <dbReference type="SAM" id="Coils"/>
    </source>
</evidence>
<dbReference type="Pfam" id="PF00512">
    <property type="entry name" value="HisKA"/>
    <property type="match status" value="1"/>
</dbReference>
<dbReference type="PANTHER" id="PTHR43711">
    <property type="entry name" value="TWO-COMPONENT HISTIDINE KINASE"/>
    <property type="match status" value="1"/>
</dbReference>
<evidence type="ECO:0000256" key="4">
    <source>
        <dbReference type="ARBA" id="ARBA00022475"/>
    </source>
</evidence>
<name>A0A0G0W8I7_UNCC2</name>
<dbReference type="AlphaFoldDB" id="A0A0G0W8I7"/>
<evidence type="ECO:0000256" key="13">
    <source>
        <dbReference type="SAM" id="Phobius"/>
    </source>
</evidence>
<dbReference type="Proteomes" id="UP000033869">
    <property type="component" value="Unassembled WGS sequence"/>
</dbReference>
<keyword evidence="10" id="KW-0902">Two-component regulatory system</keyword>
<dbReference type="Gene3D" id="3.30.450.20">
    <property type="entry name" value="PAS domain"/>
    <property type="match status" value="1"/>
</dbReference>
<feature type="transmembrane region" description="Helical" evidence="13">
    <location>
        <begin position="277"/>
        <end position="297"/>
    </location>
</feature>